<keyword evidence="5" id="KW-1185">Reference proteome</keyword>
<evidence type="ECO:0000313" key="5">
    <source>
        <dbReference type="Proteomes" id="UP000701801"/>
    </source>
</evidence>
<sequence>MAKPEEDYVAITSLLKYLAEGDSPINETIEAVALLYQGKLSPVQAASLLTLLNATGLDQDPNVIAQCAANMRKTGLQIDYKRITARMNTPKAEKIGGSYLGGYCTIEGTGGDGHSTFNVSTAASIVASAEVFVAKHGAGASSSKSGAADLLRATTYPSLILEAVTPDSISTFFENGSFTFLFAPVFHPGLKQVTLIRKQLGFKTIFNILGPLTHPLNSILEARVVGVAQRRLGPIYAEALKISGVRNALIVCGAEELDEISCAGPTFCWRLSAENDDNVVRIDCFQLEPADFGLPTHDLDEVPMGKSPDENAEILMQLLSNQLAKDSPTLHFVLMNAAALLVVSGICDGETGGIVKEIGPGRGRWKEGVRRARKGLEDGKSLESFNQFITSVRRNAV</sequence>
<organism evidence="4 5">
    <name type="scientific">Hymenoscyphus albidus</name>
    <dbReference type="NCBI Taxonomy" id="595503"/>
    <lineage>
        <taxon>Eukaryota</taxon>
        <taxon>Fungi</taxon>
        <taxon>Dikarya</taxon>
        <taxon>Ascomycota</taxon>
        <taxon>Pezizomycotina</taxon>
        <taxon>Leotiomycetes</taxon>
        <taxon>Helotiales</taxon>
        <taxon>Helotiaceae</taxon>
        <taxon>Hymenoscyphus</taxon>
    </lineage>
</organism>
<comment type="caution">
    <text evidence="4">The sequence shown here is derived from an EMBL/GenBank/DDBJ whole genome shotgun (WGS) entry which is preliminary data.</text>
</comment>
<keyword evidence="2" id="KW-0808">Transferase</keyword>
<dbReference type="GO" id="GO:0005829">
    <property type="term" value="C:cytosol"/>
    <property type="evidence" value="ECO:0007669"/>
    <property type="project" value="TreeGrafter"/>
</dbReference>
<reference evidence="4" key="1">
    <citation type="submission" date="2021-07" db="EMBL/GenBank/DDBJ databases">
        <authorList>
            <person name="Durling M."/>
        </authorList>
    </citation>
    <scope>NUCLEOTIDE SEQUENCE</scope>
</reference>
<accession>A0A9N9LRF3</accession>
<dbReference type="OrthoDB" id="427800at2759"/>
<dbReference type="AlphaFoldDB" id="A0A9N9LRF3"/>
<feature type="domain" description="Glycosyl transferase family 3" evidence="3">
    <location>
        <begin position="107"/>
        <end position="381"/>
    </location>
</feature>
<keyword evidence="1" id="KW-0328">Glycosyltransferase</keyword>
<dbReference type="Pfam" id="PF00591">
    <property type="entry name" value="Glycos_transf_3"/>
    <property type="match status" value="1"/>
</dbReference>
<evidence type="ECO:0000259" key="3">
    <source>
        <dbReference type="Pfam" id="PF00591"/>
    </source>
</evidence>
<dbReference type="InterPro" id="IPR035902">
    <property type="entry name" value="Nuc_phospho_transferase"/>
</dbReference>
<dbReference type="EMBL" id="CAJVRM010000165">
    <property type="protein sequence ID" value="CAG8976191.1"/>
    <property type="molecule type" value="Genomic_DNA"/>
</dbReference>
<dbReference type="GO" id="GO:0004048">
    <property type="term" value="F:anthranilate phosphoribosyltransferase activity"/>
    <property type="evidence" value="ECO:0007669"/>
    <property type="project" value="InterPro"/>
</dbReference>
<dbReference type="InterPro" id="IPR005940">
    <property type="entry name" value="Anthranilate_Pribosyl_Tfrase"/>
</dbReference>
<proteinExistence type="predicted"/>
<name>A0A9N9LRF3_9HELO</name>
<gene>
    <name evidence="4" type="ORF">HYALB_00009504</name>
</gene>
<dbReference type="Gene3D" id="3.40.1030.10">
    <property type="entry name" value="Nucleoside phosphorylase/phosphoribosyltransferase catalytic domain"/>
    <property type="match status" value="1"/>
</dbReference>
<dbReference type="PANTHER" id="PTHR43285">
    <property type="entry name" value="ANTHRANILATE PHOSPHORIBOSYLTRANSFERASE"/>
    <property type="match status" value="1"/>
</dbReference>
<protein>
    <recommendedName>
        <fullName evidence="3">Glycosyl transferase family 3 domain-containing protein</fullName>
    </recommendedName>
</protein>
<dbReference type="SUPFAM" id="SSF52418">
    <property type="entry name" value="Nucleoside phosphorylase/phosphoribosyltransferase catalytic domain"/>
    <property type="match status" value="1"/>
</dbReference>
<evidence type="ECO:0000256" key="2">
    <source>
        <dbReference type="ARBA" id="ARBA00022679"/>
    </source>
</evidence>
<dbReference type="InterPro" id="IPR000312">
    <property type="entry name" value="Glycosyl_Trfase_fam3"/>
</dbReference>
<dbReference type="GO" id="GO:0000162">
    <property type="term" value="P:L-tryptophan biosynthetic process"/>
    <property type="evidence" value="ECO:0007669"/>
    <property type="project" value="InterPro"/>
</dbReference>
<dbReference type="PANTHER" id="PTHR43285:SF2">
    <property type="entry name" value="ANTHRANILATE PHOSPHORIBOSYLTRANSFERASE"/>
    <property type="match status" value="1"/>
</dbReference>
<evidence type="ECO:0000313" key="4">
    <source>
        <dbReference type="EMBL" id="CAG8976191.1"/>
    </source>
</evidence>
<dbReference type="Proteomes" id="UP000701801">
    <property type="component" value="Unassembled WGS sequence"/>
</dbReference>
<dbReference type="NCBIfam" id="TIGR01245">
    <property type="entry name" value="trpD"/>
    <property type="match status" value="1"/>
</dbReference>
<evidence type="ECO:0000256" key="1">
    <source>
        <dbReference type="ARBA" id="ARBA00022676"/>
    </source>
</evidence>